<comment type="caution">
    <text evidence="1">The sequence shown here is derived from an EMBL/GenBank/DDBJ whole genome shotgun (WGS) entry which is preliminary data.</text>
</comment>
<evidence type="ECO:0000313" key="1">
    <source>
        <dbReference type="EMBL" id="KAK0422944.1"/>
    </source>
</evidence>
<dbReference type="EMBL" id="JAUCMV010000001">
    <property type="protein sequence ID" value="KAK0422944.1"/>
    <property type="molecule type" value="Genomic_DNA"/>
</dbReference>
<keyword evidence="2" id="KW-1185">Reference proteome</keyword>
<name>A0AA39M738_9BILA</name>
<accession>A0AA39M738</accession>
<gene>
    <name evidence="1" type="ORF">QR680_007885</name>
</gene>
<proteinExistence type="predicted"/>
<protein>
    <submittedName>
        <fullName evidence="1">Uncharacterized protein</fullName>
    </submittedName>
</protein>
<sequence>MCCCADDYCNTWSRRKCYRRVELSPELKQLFGDIPGVNVTETPQRSEECISLDDKCVTLIADDVQPTSTTTTGIVIM</sequence>
<organism evidence="1 2">
    <name type="scientific">Steinernema hermaphroditum</name>
    <dbReference type="NCBI Taxonomy" id="289476"/>
    <lineage>
        <taxon>Eukaryota</taxon>
        <taxon>Metazoa</taxon>
        <taxon>Ecdysozoa</taxon>
        <taxon>Nematoda</taxon>
        <taxon>Chromadorea</taxon>
        <taxon>Rhabditida</taxon>
        <taxon>Tylenchina</taxon>
        <taxon>Panagrolaimomorpha</taxon>
        <taxon>Strongyloidoidea</taxon>
        <taxon>Steinernematidae</taxon>
        <taxon>Steinernema</taxon>
    </lineage>
</organism>
<dbReference type="AlphaFoldDB" id="A0AA39M738"/>
<dbReference type="Proteomes" id="UP001175271">
    <property type="component" value="Unassembled WGS sequence"/>
</dbReference>
<reference evidence="1" key="1">
    <citation type="submission" date="2023-06" db="EMBL/GenBank/DDBJ databases">
        <title>Genomic analysis of the entomopathogenic nematode Steinernema hermaphroditum.</title>
        <authorList>
            <person name="Schwarz E.M."/>
            <person name="Heppert J.K."/>
            <person name="Baniya A."/>
            <person name="Schwartz H.T."/>
            <person name="Tan C.-H."/>
            <person name="Antoshechkin I."/>
            <person name="Sternberg P.W."/>
            <person name="Goodrich-Blair H."/>
            <person name="Dillman A.R."/>
        </authorList>
    </citation>
    <scope>NUCLEOTIDE SEQUENCE</scope>
    <source>
        <strain evidence="1">PS9179</strain>
        <tissue evidence="1">Whole animal</tissue>
    </source>
</reference>
<evidence type="ECO:0000313" key="2">
    <source>
        <dbReference type="Proteomes" id="UP001175271"/>
    </source>
</evidence>